<dbReference type="Gene3D" id="3.90.550.10">
    <property type="entry name" value="Spore Coat Polysaccharide Biosynthesis Protein SpsA, Chain A"/>
    <property type="match status" value="1"/>
</dbReference>
<dbReference type="KEGG" id="vao:FA707_08290"/>
<dbReference type="RefSeq" id="WP_136953787.1">
    <property type="nucleotide sequence ID" value="NZ_CP039712.1"/>
</dbReference>
<gene>
    <name evidence="4" type="ORF">FA707_08290</name>
</gene>
<evidence type="ECO:0000256" key="3">
    <source>
        <dbReference type="ARBA" id="ARBA00022723"/>
    </source>
</evidence>
<name>A0A4D7CRY7_9ENTE</name>
<accession>A0A4D7CRY7</accession>
<evidence type="ECO:0000256" key="2">
    <source>
        <dbReference type="ARBA" id="ARBA00022679"/>
    </source>
</evidence>
<keyword evidence="5" id="KW-1185">Reference proteome</keyword>
<evidence type="ECO:0000313" key="4">
    <source>
        <dbReference type="EMBL" id="QCI86965.1"/>
    </source>
</evidence>
<dbReference type="InterPro" id="IPR050748">
    <property type="entry name" value="Glycosyltrans_8_dom-fam"/>
</dbReference>
<proteinExistence type="predicted"/>
<evidence type="ECO:0000256" key="1">
    <source>
        <dbReference type="ARBA" id="ARBA00022676"/>
    </source>
</evidence>
<dbReference type="Pfam" id="PF01501">
    <property type="entry name" value="Glyco_transf_8"/>
    <property type="match status" value="1"/>
</dbReference>
<keyword evidence="1" id="KW-0328">Glycosyltransferase</keyword>
<dbReference type="AlphaFoldDB" id="A0A4D7CRY7"/>
<dbReference type="GO" id="GO:0016757">
    <property type="term" value="F:glycosyltransferase activity"/>
    <property type="evidence" value="ECO:0007669"/>
    <property type="project" value="UniProtKB-KW"/>
</dbReference>
<evidence type="ECO:0000313" key="5">
    <source>
        <dbReference type="Proteomes" id="UP000298615"/>
    </source>
</evidence>
<dbReference type="Proteomes" id="UP000298615">
    <property type="component" value="Chromosome"/>
</dbReference>
<reference evidence="4 5" key="1">
    <citation type="submission" date="2019-04" db="EMBL/GenBank/DDBJ databases">
        <title>Vagococcus sp. nov., isolated from faeces of yaks (Bos grunniens).</title>
        <authorList>
            <person name="Ge Y."/>
        </authorList>
    </citation>
    <scope>NUCLEOTIDE SEQUENCE [LARGE SCALE GENOMIC DNA]</scope>
    <source>
        <strain evidence="4 5">MN-17</strain>
    </source>
</reference>
<dbReference type="GO" id="GO:0046872">
    <property type="term" value="F:metal ion binding"/>
    <property type="evidence" value="ECO:0007669"/>
    <property type="project" value="UniProtKB-KW"/>
</dbReference>
<keyword evidence="3" id="KW-0479">Metal-binding</keyword>
<dbReference type="PANTHER" id="PTHR13778">
    <property type="entry name" value="GLYCOSYLTRANSFERASE 8 DOMAIN-CONTAINING PROTEIN"/>
    <property type="match status" value="1"/>
</dbReference>
<dbReference type="PANTHER" id="PTHR13778:SF47">
    <property type="entry name" value="LIPOPOLYSACCHARIDE 1,3-GALACTOSYLTRANSFERASE"/>
    <property type="match status" value="1"/>
</dbReference>
<keyword evidence="2 4" id="KW-0808">Transferase</keyword>
<protein>
    <submittedName>
        <fullName evidence="4">Glycosyltransferase family 8 protein</fullName>
    </submittedName>
</protein>
<dbReference type="InterPro" id="IPR029044">
    <property type="entry name" value="Nucleotide-diphossugar_trans"/>
</dbReference>
<dbReference type="CDD" id="cd04194">
    <property type="entry name" value="GT8_A4GalT_like"/>
    <property type="match status" value="1"/>
</dbReference>
<sequence length="279" mass="32295">MEILVTFDENYRLPFKVMVSSLVNNNPEVKEMTIYLVHRSISTATLKELTAYCEFLGITLIDIKVDSTLFKDAPITKRYPQEMYYRLLAPNLLPKHVEKILYLDPDILIINSLRKLWELDLREATFAAAAHTGMTEIANNFNRLRLGTKHDYYNSGIILMDLVKARELIKAEDIFNYVSDNSKALVLPDQDVFNALYGKETLAIPDELWNYDVRNYSNYLLRSKGEDTLGWVIQHTSILHFCGSNKPWQTFYTNSFGALYKHYMAITSRNEEQVALLSI</sequence>
<dbReference type="EMBL" id="CP039712">
    <property type="protein sequence ID" value="QCI86965.1"/>
    <property type="molecule type" value="Genomic_DNA"/>
</dbReference>
<organism evidence="4 5">
    <name type="scientific">Vagococcus zengguangii</name>
    <dbReference type="NCBI Taxonomy" id="2571750"/>
    <lineage>
        <taxon>Bacteria</taxon>
        <taxon>Bacillati</taxon>
        <taxon>Bacillota</taxon>
        <taxon>Bacilli</taxon>
        <taxon>Lactobacillales</taxon>
        <taxon>Enterococcaceae</taxon>
        <taxon>Vagococcus</taxon>
    </lineage>
</organism>
<dbReference type="OrthoDB" id="5672604at2"/>
<dbReference type="InterPro" id="IPR002495">
    <property type="entry name" value="Glyco_trans_8"/>
</dbReference>
<dbReference type="SUPFAM" id="SSF53448">
    <property type="entry name" value="Nucleotide-diphospho-sugar transferases"/>
    <property type="match status" value="1"/>
</dbReference>